<dbReference type="PROSITE" id="PS50125">
    <property type="entry name" value="GUANYLATE_CYCLASE_2"/>
    <property type="match status" value="1"/>
</dbReference>
<protein>
    <recommendedName>
        <fullName evidence="2">Guanylate cyclase domain-containing protein</fullName>
    </recommendedName>
</protein>
<dbReference type="CDD" id="cd07302">
    <property type="entry name" value="CHD"/>
    <property type="match status" value="1"/>
</dbReference>
<dbReference type="Gene3D" id="1.25.40.10">
    <property type="entry name" value="Tetratricopeptide repeat domain"/>
    <property type="match status" value="1"/>
</dbReference>
<dbReference type="Gene3D" id="3.30.70.1230">
    <property type="entry name" value="Nucleotide cyclase"/>
    <property type="match status" value="1"/>
</dbReference>
<dbReference type="GO" id="GO:0004016">
    <property type="term" value="F:adenylate cyclase activity"/>
    <property type="evidence" value="ECO:0007669"/>
    <property type="project" value="UniProtKB-ARBA"/>
</dbReference>
<dbReference type="GO" id="GO:0006171">
    <property type="term" value="P:cAMP biosynthetic process"/>
    <property type="evidence" value="ECO:0007669"/>
    <property type="project" value="TreeGrafter"/>
</dbReference>
<comment type="caution">
    <text evidence="3">The sequence shown here is derived from an EMBL/GenBank/DDBJ whole genome shotgun (WGS) entry which is preliminary data.</text>
</comment>
<dbReference type="PANTHER" id="PTHR43081">
    <property type="entry name" value="ADENYLATE CYCLASE, TERMINAL-DIFFERENTIATION SPECIFIC-RELATED"/>
    <property type="match status" value="1"/>
</dbReference>
<dbReference type="GO" id="GO:0035556">
    <property type="term" value="P:intracellular signal transduction"/>
    <property type="evidence" value="ECO:0007669"/>
    <property type="project" value="InterPro"/>
</dbReference>
<dbReference type="InterPro" id="IPR011990">
    <property type="entry name" value="TPR-like_helical_dom_sf"/>
</dbReference>
<evidence type="ECO:0000313" key="4">
    <source>
        <dbReference type="Proteomes" id="UP000324797"/>
    </source>
</evidence>
<keyword evidence="4" id="KW-1185">Reference proteome</keyword>
<dbReference type="SUPFAM" id="SSF48452">
    <property type="entry name" value="TPR-like"/>
    <property type="match status" value="2"/>
</dbReference>
<accession>A0A5S4YTX8</accession>
<dbReference type="AlphaFoldDB" id="A0A5S4YTX8"/>
<evidence type="ECO:0000256" key="1">
    <source>
        <dbReference type="SAM" id="Phobius"/>
    </source>
</evidence>
<name>A0A5S4YTX8_9BRAD</name>
<sequence>MHQMHPQRRLAAILVADVVGYSRLMGQDESGTLRRIKAIRRQVVDPNIAAYHGRVVKTTGDGILIEYPSAVEAVGSAVAVQRTIAERNADIPVDQRIEFRVGVHQGDIVVDDQDIFGDGVNVAARLEALCEPAGICISGRVYEDMAGRLELPFVERGEHQLKNIARPVRIYALGPRAIAGLPATPDMASEDSRNNGLAPWLGQLLTRTFSTKSLRWLMLLPVVVALAGIGAWQVTKRSQAPPRLEAANQSRGPAIAVLPFDNLSGDPSQEFFSDGLSEELITGLSRFDQLRVLARNTTFAYKKKAIEMQELGRQLQAQYVIEGSFRRTPDQISVTAQLIDARTGTHVWAQTYERAATSASLLGLQNDIAHHIGAAIGDIRTGAIAKAELERARAKPATELSSYECVLQGYQASAAQSAAGPMRRARACLEATVTRDPTYAEAWAILTRILYIQRSWGTGLDDVDKRVDLVPRLLEAGNRAVELAPENAAAHFALFSAYAATCQTQRMRVEADRVLAINPNDASALGLIGNLLAYAGDWDYGRQLAEKAIALAGPAAPSWWWWVVGKDYYRKGEYAKALEVFQRSYAEQNWLDHLHLVYTLPHLGRIDEARAQVPSLMKLKPDISVREADRYYTMWCFDADFRDRMVRALRLAGLREEADENRVRQGNAAVVPSQP</sequence>
<evidence type="ECO:0000313" key="3">
    <source>
        <dbReference type="EMBL" id="TYO66815.1"/>
    </source>
</evidence>
<dbReference type="PANTHER" id="PTHR43081:SF19">
    <property type="entry name" value="PH-SENSITIVE ADENYLATE CYCLASE RV1264"/>
    <property type="match status" value="1"/>
</dbReference>
<dbReference type="EMBL" id="VSTH01000027">
    <property type="protein sequence ID" value="TYO66815.1"/>
    <property type="molecule type" value="Genomic_DNA"/>
</dbReference>
<dbReference type="Proteomes" id="UP000324797">
    <property type="component" value="Unassembled WGS sequence"/>
</dbReference>
<gene>
    <name evidence="3" type="ORF">FXV83_09615</name>
</gene>
<keyword evidence="1" id="KW-1133">Transmembrane helix</keyword>
<feature type="domain" description="Guanylate cyclase" evidence="2">
    <location>
        <begin position="12"/>
        <end position="127"/>
    </location>
</feature>
<feature type="transmembrane region" description="Helical" evidence="1">
    <location>
        <begin position="216"/>
        <end position="234"/>
    </location>
</feature>
<dbReference type="Gene3D" id="3.40.50.10070">
    <property type="entry name" value="TolB, N-terminal domain"/>
    <property type="match status" value="1"/>
</dbReference>
<reference evidence="3 4" key="1">
    <citation type="submission" date="2019-08" db="EMBL/GenBank/DDBJ databases">
        <title>Bradyrhizobium hipponensis sp. nov., a rhizobium isolated from a Lupinus angustifolius root nodule in Tunisia.</title>
        <authorList>
            <person name="Off K."/>
            <person name="Rejili M."/>
            <person name="Mars M."/>
            <person name="Brachmann A."/>
            <person name="Marin M."/>
        </authorList>
    </citation>
    <scope>NUCLEOTIDE SEQUENCE [LARGE SCALE GENOMIC DNA]</scope>
    <source>
        <strain evidence="4">aSej3</strain>
    </source>
</reference>
<dbReference type="Pfam" id="PF00211">
    <property type="entry name" value="Guanylate_cyc"/>
    <property type="match status" value="1"/>
</dbReference>
<organism evidence="3 4">
    <name type="scientific">Bradyrhizobium hipponense</name>
    <dbReference type="NCBI Taxonomy" id="2605638"/>
    <lineage>
        <taxon>Bacteria</taxon>
        <taxon>Pseudomonadati</taxon>
        <taxon>Pseudomonadota</taxon>
        <taxon>Alphaproteobacteria</taxon>
        <taxon>Hyphomicrobiales</taxon>
        <taxon>Nitrobacteraceae</taxon>
        <taxon>Bradyrhizobium</taxon>
    </lineage>
</organism>
<dbReference type="InterPro" id="IPR029787">
    <property type="entry name" value="Nucleotide_cyclase"/>
</dbReference>
<evidence type="ECO:0000259" key="2">
    <source>
        <dbReference type="PROSITE" id="PS50125"/>
    </source>
</evidence>
<keyword evidence="1" id="KW-0472">Membrane</keyword>
<proteinExistence type="predicted"/>
<dbReference type="InterPro" id="IPR001054">
    <property type="entry name" value="A/G_cyclase"/>
</dbReference>
<keyword evidence="1" id="KW-0812">Transmembrane</keyword>
<dbReference type="InterPro" id="IPR050697">
    <property type="entry name" value="Adenylyl/Guanylyl_Cyclase_3/4"/>
</dbReference>
<dbReference type="SUPFAM" id="SSF55073">
    <property type="entry name" value="Nucleotide cyclase"/>
    <property type="match status" value="1"/>
</dbReference>